<keyword evidence="2" id="KW-1185">Reference proteome</keyword>
<evidence type="ECO:0000313" key="2">
    <source>
        <dbReference type="Proteomes" id="UP000198211"/>
    </source>
</evidence>
<reference evidence="2" key="1">
    <citation type="submission" date="2017-03" db="EMBL/GenBank/DDBJ databases">
        <title>Phytopthora megakarya and P. palmivora, two closely related causual agents of cacao black pod achieved similar genome size and gene model numbers by different mechanisms.</title>
        <authorList>
            <person name="Ali S."/>
            <person name="Shao J."/>
            <person name="Larry D.J."/>
            <person name="Kronmiller B."/>
            <person name="Shen D."/>
            <person name="Strem M.D."/>
            <person name="Melnick R.L."/>
            <person name="Guiltinan M.J."/>
            <person name="Tyler B.M."/>
            <person name="Meinhardt L.W."/>
            <person name="Bailey B.A."/>
        </authorList>
    </citation>
    <scope>NUCLEOTIDE SEQUENCE [LARGE SCALE GENOMIC DNA]</scope>
    <source>
        <strain evidence="2">zdho120</strain>
    </source>
</reference>
<gene>
    <name evidence="1" type="ORF">PHMEG_00030423</name>
</gene>
<name>A0A225V2W4_9STRA</name>
<dbReference type="EMBL" id="NBNE01009126">
    <property type="protein sequence ID" value="OWY98739.1"/>
    <property type="molecule type" value="Genomic_DNA"/>
</dbReference>
<protein>
    <submittedName>
        <fullName evidence="1">Uncharacterized protein</fullName>
    </submittedName>
</protein>
<organism evidence="1 2">
    <name type="scientific">Phytophthora megakarya</name>
    <dbReference type="NCBI Taxonomy" id="4795"/>
    <lineage>
        <taxon>Eukaryota</taxon>
        <taxon>Sar</taxon>
        <taxon>Stramenopiles</taxon>
        <taxon>Oomycota</taxon>
        <taxon>Peronosporomycetes</taxon>
        <taxon>Peronosporales</taxon>
        <taxon>Peronosporaceae</taxon>
        <taxon>Phytophthora</taxon>
    </lineage>
</organism>
<dbReference type="OrthoDB" id="10487545at2759"/>
<sequence>MHCEVLFSLKVDGTISLNVCKWQKLALLTSGQTIRKLTNSRTKFHADRVSTLELDPVLRLVNDPAADMFTTNEPNESTLIPVFQRR</sequence>
<comment type="caution">
    <text evidence="1">The sequence shown here is derived from an EMBL/GenBank/DDBJ whole genome shotgun (WGS) entry which is preliminary data.</text>
</comment>
<dbReference type="AlphaFoldDB" id="A0A225V2W4"/>
<accession>A0A225V2W4</accession>
<proteinExistence type="predicted"/>
<evidence type="ECO:0000313" key="1">
    <source>
        <dbReference type="EMBL" id="OWY98739.1"/>
    </source>
</evidence>
<dbReference type="Proteomes" id="UP000198211">
    <property type="component" value="Unassembled WGS sequence"/>
</dbReference>